<sequence>MEVVENKNAPGNGLTDAVSPEESDPLKEKDGGDKKTKKKGSPIKKSLFGTKNKEKMTEATTPDPEDPGPSVSDSENEQEDKKRKRRRQGRKDVVGIWAHKCRLTPKRGLIYLLFCGVVIILLLFILFLLAALWPRGPSHEPCLSAQCHQYSSNVLGALNQTLEPCMSYWEYSCDGWLREHPLPKSRAYWDVQTYHEFKVKDKLRMVLNTLPLAWIEEPNNVPLKMKRFYDSCMAVDYIDADGEKELLRIIKILGGWNVLRDFRSSDFDFPRLLRKVQSDHRVSPFFKVSVVPDPESPSRNIIKITPSGLSLPHPSYYFLQSGPMAKAFETFAKDVAQLLGATSYQGGSFAVEMFNFEKRLAEITPDPGNFSDPVASLQKLSVAELKGMSNTIFWGDLLTALFPQGNINDQTQVVTTSVQYLMEVSGLISTTDKGNLNNYLMWHLTQRYLPYLHKQFTEAVETFRRESIGSTTGPPRWEFCITEIIRFFPHGSDFLLAHDRKEKRSTVAGSDHGVDPAVTTISEMFQHIKQTVSNRVNVATKYDESLRNYLLDKLRLMTLQIGNPLRNKTVLEEVYFSVQMQKTDFFPNVITLIEFQGRVAQKDLVHPNKDTAIINAITENPFSVQLIPSLNKILVPQTLLEKEQLDVPDELMSLLYGSIGVEIAEAIAKSFGPEQGLYLPSGALLSGRDAKVQEMRDIMESRRSCLSSFFVNIRLDDEQYVDRTSLDTTLHAAGIQIALEALRTLEFADSFQSLPGIDRPPEALFFLAYGQSQCAVHTMLFHDLEHTTFTSLSHDHKVRGVLRQLVAFSEAFSCSKSSEMYADFTCGLII</sequence>
<dbReference type="CDD" id="cd08662">
    <property type="entry name" value="M13"/>
    <property type="match status" value="1"/>
</dbReference>
<evidence type="ECO:0000313" key="13">
    <source>
        <dbReference type="EMBL" id="OXA38987.1"/>
    </source>
</evidence>
<keyword evidence="6" id="KW-0378">Hydrolase</keyword>
<gene>
    <name evidence="13" type="ORF">Fcan01_26339</name>
</gene>
<keyword evidence="10" id="KW-0472">Membrane</keyword>
<dbReference type="Proteomes" id="UP000198287">
    <property type="component" value="Unassembled WGS sequence"/>
</dbReference>
<name>A0A226D2N5_FOLCA</name>
<evidence type="ECO:0000256" key="6">
    <source>
        <dbReference type="ARBA" id="ARBA00022801"/>
    </source>
</evidence>
<organism evidence="13 14">
    <name type="scientific">Folsomia candida</name>
    <name type="common">Springtail</name>
    <dbReference type="NCBI Taxonomy" id="158441"/>
    <lineage>
        <taxon>Eukaryota</taxon>
        <taxon>Metazoa</taxon>
        <taxon>Ecdysozoa</taxon>
        <taxon>Arthropoda</taxon>
        <taxon>Hexapoda</taxon>
        <taxon>Collembola</taxon>
        <taxon>Entomobryomorpha</taxon>
        <taxon>Isotomoidea</taxon>
        <taxon>Isotomidae</taxon>
        <taxon>Proisotominae</taxon>
        <taxon>Folsomia</taxon>
    </lineage>
</organism>
<feature type="transmembrane region" description="Helical" evidence="10">
    <location>
        <begin position="109"/>
        <end position="133"/>
    </location>
</feature>
<keyword evidence="8" id="KW-0482">Metalloprotease</keyword>
<keyword evidence="5" id="KW-0479">Metal-binding</keyword>
<dbReference type="InterPro" id="IPR008753">
    <property type="entry name" value="Peptidase_M13_N"/>
</dbReference>
<dbReference type="InterPro" id="IPR018497">
    <property type="entry name" value="Peptidase_M13_C"/>
</dbReference>
<evidence type="ECO:0000259" key="12">
    <source>
        <dbReference type="Pfam" id="PF05649"/>
    </source>
</evidence>
<comment type="cofactor">
    <cofactor evidence="1">
        <name>Zn(2+)</name>
        <dbReference type="ChEBI" id="CHEBI:29105"/>
    </cofactor>
</comment>
<dbReference type="GO" id="GO:0046872">
    <property type="term" value="F:metal ion binding"/>
    <property type="evidence" value="ECO:0007669"/>
    <property type="project" value="UniProtKB-KW"/>
</dbReference>
<dbReference type="InterPro" id="IPR024079">
    <property type="entry name" value="MetalloPept_cat_dom_sf"/>
</dbReference>
<comment type="subcellular location">
    <subcellularLocation>
        <location evidence="2">Cell membrane</location>
        <topology evidence="2">Single-pass type II membrane protein</topology>
    </subcellularLocation>
</comment>
<evidence type="ECO:0000256" key="7">
    <source>
        <dbReference type="ARBA" id="ARBA00022833"/>
    </source>
</evidence>
<dbReference type="STRING" id="158441.A0A226D2N5"/>
<keyword evidence="7" id="KW-0862">Zinc</keyword>
<dbReference type="Gene3D" id="1.10.1380.10">
    <property type="entry name" value="Neutral endopeptidase , domain2"/>
    <property type="match status" value="1"/>
</dbReference>
<dbReference type="PANTHER" id="PTHR11733:SF228">
    <property type="entry name" value="PROTEIN GONE EARLY"/>
    <property type="match status" value="1"/>
</dbReference>
<evidence type="ECO:0000259" key="11">
    <source>
        <dbReference type="Pfam" id="PF01431"/>
    </source>
</evidence>
<proteinExistence type="inferred from homology"/>
<dbReference type="Pfam" id="PF05649">
    <property type="entry name" value="Peptidase_M13_N"/>
    <property type="match status" value="1"/>
</dbReference>
<keyword evidence="4" id="KW-0645">Protease</keyword>
<dbReference type="GO" id="GO:0016485">
    <property type="term" value="P:protein processing"/>
    <property type="evidence" value="ECO:0007669"/>
    <property type="project" value="TreeGrafter"/>
</dbReference>
<reference evidence="13 14" key="1">
    <citation type="submission" date="2015-12" db="EMBL/GenBank/DDBJ databases">
        <title>The genome of Folsomia candida.</title>
        <authorList>
            <person name="Faddeeva A."/>
            <person name="Derks M.F."/>
            <person name="Anvar Y."/>
            <person name="Smit S."/>
            <person name="Van Straalen N."/>
            <person name="Roelofs D."/>
        </authorList>
    </citation>
    <scope>NUCLEOTIDE SEQUENCE [LARGE SCALE GENOMIC DNA]</scope>
    <source>
        <strain evidence="13 14">VU population</strain>
        <tissue evidence="13">Whole body</tissue>
    </source>
</reference>
<evidence type="ECO:0000256" key="8">
    <source>
        <dbReference type="ARBA" id="ARBA00023049"/>
    </source>
</evidence>
<dbReference type="Gene3D" id="3.40.390.10">
    <property type="entry name" value="Collagenase (Catalytic Domain)"/>
    <property type="match status" value="1"/>
</dbReference>
<dbReference type="SUPFAM" id="SSF55486">
    <property type="entry name" value="Metalloproteases ('zincins'), catalytic domain"/>
    <property type="match status" value="1"/>
</dbReference>
<evidence type="ECO:0000313" key="14">
    <source>
        <dbReference type="Proteomes" id="UP000198287"/>
    </source>
</evidence>
<evidence type="ECO:0000256" key="4">
    <source>
        <dbReference type="ARBA" id="ARBA00022670"/>
    </source>
</evidence>
<feature type="compositionally biased region" description="Basic and acidic residues" evidence="9">
    <location>
        <begin position="24"/>
        <end position="34"/>
    </location>
</feature>
<dbReference type="InterPro" id="IPR000718">
    <property type="entry name" value="Peptidase_M13"/>
</dbReference>
<dbReference type="PANTHER" id="PTHR11733">
    <property type="entry name" value="ZINC METALLOPROTEASE FAMILY M13 NEPRILYSIN-RELATED"/>
    <property type="match status" value="1"/>
</dbReference>
<protein>
    <submittedName>
        <fullName evidence="13">Endothelin-converting enzyme 2</fullName>
    </submittedName>
</protein>
<dbReference type="GO" id="GO:0005886">
    <property type="term" value="C:plasma membrane"/>
    <property type="evidence" value="ECO:0007669"/>
    <property type="project" value="UniProtKB-SubCell"/>
</dbReference>
<evidence type="ECO:0000256" key="5">
    <source>
        <dbReference type="ARBA" id="ARBA00022723"/>
    </source>
</evidence>
<feature type="domain" description="Peptidase M13 C-terminal" evidence="11">
    <location>
        <begin position="628"/>
        <end position="826"/>
    </location>
</feature>
<dbReference type="GO" id="GO:0004222">
    <property type="term" value="F:metalloendopeptidase activity"/>
    <property type="evidence" value="ECO:0007669"/>
    <property type="project" value="InterPro"/>
</dbReference>
<dbReference type="AlphaFoldDB" id="A0A226D2N5"/>
<dbReference type="OMA" id="NFDHAVY"/>
<dbReference type="InterPro" id="IPR042089">
    <property type="entry name" value="Peptidase_M13_dom_2"/>
</dbReference>
<comment type="caution">
    <text evidence="13">The sequence shown here is derived from an EMBL/GenBank/DDBJ whole genome shotgun (WGS) entry which is preliminary data.</text>
</comment>
<dbReference type="Pfam" id="PF01431">
    <property type="entry name" value="Peptidase_M13"/>
    <property type="match status" value="1"/>
</dbReference>
<keyword evidence="10" id="KW-0812">Transmembrane</keyword>
<dbReference type="EMBL" id="LNIX01000042">
    <property type="protein sequence ID" value="OXA38987.1"/>
    <property type="molecule type" value="Genomic_DNA"/>
</dbReference>
<feature type="region of interest" description="Disordered" evidence="9">
    <location>
        <begin position="1"/>
        <end position="89"/>
    </location>
</feature>
<accession>A0A226D2N5</accession>
<evidence type="ECO:0000256" key="1">
    <source>
        <dbReference type="ARBA" id="ARBA00001947"/>
    </source>
</evidence>
<comment type="similarity">
    <text evidence="3">Belongs to the peptidase M13 family.</text>
</comment>
<evidence type="ECO:0000256" key="9">
    <source>
        <dbReference type="SAM" id="MobiDB-lite"/>
    </source>
</evidence>
<keyword evidence="10" id="KW-1133">Transmembrane helix</keyword>
<feature type="domain" description="Peptidase M13 N-terminal" evidence="12">
    <location>
        <begin position="164"/>
        <end position="564"/>
    </location>
</feature>
<evidence type="ECO:0000256" key="3">
    <source>
        <dbReference type="ARBA" id="ARBA00007357"/>
    </source>
</evidence>
<dbReference type="PROSITE" id="PS51885">
    <property type="entry name" value="NEPRILYSIN"/>
    <property type="match status" value="1"/>
</dbReference>
<evidence type="ECO:0000256" key="2">
    <source>
        <dbReference type="ARBA" id="ARBA00004401"/>
    </source>
</evidence>
<evidence type="ECO:0000256" key="10">
    <source>
        <dbReference type="SAM" id="Phobius"/>
    </source>
</evidence>
<keyword evidence="14" id="KW-1185">Reference proteome</keyword>
<dbReference type="OrthoDB" id="7867452at2759"/>